<organism evidence="1 2">
    <name type="scientific">Dentiscutata heterogama</name>
    <dbReference type="NCBI Taxonomy" id="1316150"/>
    <lineage>
        <taxon>Eukaryota</taxon>
        <taxon>Fungi</taxon>
        <taxon>Fungi incertae sedis</taxon>
        <taxon>Mucoromycota</taxon>
        <taxon>Glomeromycotina</taxon>
        <taxon>Glomeromycetes</taxon>
        <taxon>Diversisporales</taxon>
        <taxon>Gigasporaceae</taxon>
        <taxon>Dentiscutata</taxon>
    </lineage>
</organism>
<protein>
    <submittedName>
        <fullName evidence="1">12946_t:CDS:1</fullName>
    </submittedName>
</protein>
<accession>A0ACA9JXJ5</accession>
<proteinExistence type="predicted"/>
<dbReference type="Proteomes" id="UP000789702">
    <property type="component" value="Unassembled WGS sequence"/>
</dbReference>
<dbReference type="EMBL" id="CAJVPU010000115">
    <property type="protein sequence ID" value="CAG8441144.1"/>
    <property type="molecule type" value="Genomic_DNA"/>
</dbReference>
<evidence type="ECO:0000313" key="1">
    <source>
        <dbReference type="EMBL" id="CAG8441144.1"/>
    </source>
</evidence>
<evidence type="ECO:0000313" key="2">
    <source>
        <dbReference type="Proteomes" id="UP000789702"/>
    </source>
</evidence>
<gene>
    <name evidence="1" type="ORF">DHETER_LOCUS266</name>
</gene>
<keyword evidence="2" id="KW-1185">Reference proteome</keyword>
<sequence>MPGYKPAEILYKPLDIWQSDSEDFAYLILSFTISMFKQDIKTITQDAGTFYDTIFNHPKENIDKEIKSFIREFESNRNNREYGNLEKCIVLTQGAPDKLSSGTFLFDKKLNDVKEKLNNAKPIFTSLLEELETLKQSRRLRQDPYQEDRKQLLDNQNHAKKEFDKEFREREQKLIKEYRIMMEEALRGVYDPSVSVTSSNITSESSNKNND</sequence>
<comment type="caution">
    <text evidence="1">The sequence shown here is derived from an EMBL/GenBank/DDBJ whole genome shotgun (WGS) entry which is preliminary data.</text>
</comment>
<reference evidence="1" key="1">
    <citation type="submission" date="2021-06" db="EMBL/GenBank/DDBJ databases">
        <authorList>
            <person name="Kallberg Y."/>
            <person name="Tangrot J."/>
            <person name="Rosling A."/>
        </authorList>
    </citation>
    <scope>NUCLEOTIDE SEQUENCE</scope>
    <source>
        <strain evidence="1">IL203A</strain>
    </source>
</reference>
<name>A0ACA9JXJ5_9GLOM</name>